<dbReference type="InterPro" id="IPR014942">
    <property type="entry name" value="AbiEii"/>
</dbReference>
<evidence type="ECO:0000313" key="1">
    <source>
        <dbReference type="EMBL" id="TDE01124.1"/>
    </source>
</evidence>
<dbReference type="Gene3D" id="3.10.450.620">
    <property type="entry name" value="JHP933, nucleotidyltransferase-like core domain"/>
    <property type="match status" value="1"/>
</dbReference>
<dbReference type="RefSeq" id="WP_132113054.1">
    <property type="nucleotide sequence ID" value="NZ_SMFO01000018.1"/>
</dbReference>
<gene>
    <name evidence="1" type="ORF">E0F98_15395</name>
</gene>
<dbReference type="AlphaFoldDB" id="A0A4R5CRR4"/>
<accession>A0A4R5CRR4</accession>
<sequence length="255" mass="29316">MKAVSPAICEIILELQNLQSISNFSLGGGTNLAFQYNHRISEDIDLFCPNIIGKQGFNKVIEDVKEYYGARARNFDDPCDINDQFSFIRFFIDTKQGETIKVELLQNMKNLYDIEIKDNIKLLSKKDIGLFKLISAANRSAKKDIYDLDFITDEIPLINLFQELKVKTLKFNTDEDKTIFDLNKNLSPIEFPELLLQFDNSTATRNLPMHSHDNISIIEGNKTWIESKISWRSKVRKLYSHLGKDFPGPVGTKIK</sequence>
<keyword evidence="2" id="KW-1185">Reference proteome</keyword>
<dbReference type="Pfam" id="PF08843">
    <property type="entry name" value="AbiEii"/>
    <property type="match status" value="1"/>
</dbReference>
<name>A0A4R5CRR4_9FLAO</name>
<evidence type="ECO:0008006" key="3">
    <source>
        <dbReference type="Google" id="ProtNLM"/>
    </source>
</evidence>
<evidence type="ECO:0000313" key="2">
    <source>
        <dbReference type="Proteomes" id="UP000294597"/>
    </source>
</evidence>
<dbReference type="EMBL" id="SMFO01000018">
    <property type="protein sequence ID" value="TDE01124.1"/>
    <property type="molecule type" value="Genomic_DNA"/>
</dbReference>
<dbReference type="Proteomes" id="UP000294597">
    <property type="component" value="Unassembled WGS sequence"/>
</dbReference>
<organism evidence="1 2">
    <name type="scientific">Flavobacterium hiemivividum</name>
    <dbReference type="NCBI Taxonomy" id="2541734"/>
    <lineage>
        <taxon>Bacteria</taxon>
        <taxon>Pseudomonadati</taxon>
        <taxon>Bacteroidota</taxon>
        <taxon>Flavobacteriia</taxon>
        <taxon>Flavobacteriales</taxon>
        <taxon>Flavobacteriaceae</taxon>
        <taxon>Flavobacterium</taxon>
    </lineage>
</organism>
<protein>
    <recommendedName>
        <fullName evidence="3">Nucleotidyl transferase AbiEii/AbiGii toxin family protein</fullName>
    </recommendedName>
</protein>
<comment type="caution">
    <text evidence="1">The sequence shown here is derived from an EMBL/GenBank/DDBJ whole genome shotgun (WGS) entry which is preliminary data.</text>
</comment>
<reference evidence="1 2" key="1">
    <citation type="submission" date="2019-03" db="EMBL/GenBank/DDBJ databases">
        <title>Flavobacterium TSA-D2 sp. nov., isolated from arctic soil.</title>
        <authorList>
            <person name="Chaudhary D.K."/>
        </authorList>
    </citation>
    <scope>NUCLEOTIDE SEQUENCE [LARGE SCALE GENOMIC DNA]</scope>
    <source>
        <strain evidence="1 2">TSA-D2</strain>
    </source>
</reference>
<proteinExistence type="predicted"/>